<organism evidence="18 19">
    <name type="scientific">Candidatus Marimicrobium litorale</name>
    <dbReference type="NCBI Taxonomy" id="2518991"/>
    <lineage>
        <taxon>Bacteria</taxon>
        <taxon>Pseudomonadati</taxon>
        <taxon>Pseudomonadota</taxon>
        <taxon>Gammaproteobacteria</taxon>
        <taxon>Cellvibrionales</taxon>
        <taxon>Halieaceae</taxon>
        <taxon>Marimicrobium</taxon>
    </lineage>
</organism>
<keyword evidence="3 12" id="KW-1134">Transmembrane beta strand</keyword>
<keyword evidence="18" id="KW-0675">Receptor</keyword>
<feature type="domain" description="TonB-dependent receptor plug" evidence="17">
    <location>
        <begin position="40"/>
        <end position="148"/>
    </location>
</feature>
<protein>
    <submittedName>
        <fullName evidence="18">TonB-dependent receptor</fullName>
    </submittedName>
</protein>
<dbReference type="EMBL" id="SHNO01000001">
    <property type="protein sequence ID" value="MCX2977096.1"/>
    <property type="molecule type" value="Genomic_DNA"/>
</dbReference>
<dbReference type="PROSITE" id="PS01156">
    <property type="entry name" value="TONB_DEPENDENT_REC_2"/>
    <property type="match status" value="1"/>
</dbReference>
<dbReference type="PROSITE" id="PS52016">
    <property type="entry name" value="TONB_DEPENDENT_REC_3"/>
    <property type="match status" value="1"/>
</dbReference>
<dbReference type="RefSeq" id="WP_279248825.1">
    <property type="nucleotide sequence ID" value="NZ_SHNO01000001.1"/>
</dbReference>
<keyword evidence="9 14" id="KW-0798">TonB box</keyword>
<comment type="subcellular location">
    <subcellularLocation>
        <location evidence="1 12">Cell outer membrane</location>
        <topology evidence="1 12">Multi-pass membrane protein</topology>
    </subcellularLocation>
</comment>
<dbReference type="PANTHER" id="PTHR32552:SF81">
    <property type="entry name" value="TONB-DEPENDENT OUTER MEMBRANE RECEPTOR"/>
    <property type="match status" value="1"/>
</dbReference>
<evidence type="ECO:0000256" key="11">
    <source>
        <dbReference type="ARBA" id="ARBA00023237"/>
    </source>
</evidence>
<evidence type="ECO:0000256" key="5">
    <source>
        <dbReference type="ARBA" id="ARBA00022692"/>
    </source>
</evidence>
<sequence length="737" mass="79149">MRTNGPIAFLALALLGTSAPAQTSQLEEVIVTATKRAESLQDVPISVNALSETTIQEAGVTDIGDVAALVPSLTVSTNVNPFATALRIRGFGTSQNDPALEASVAFLVDGVYMGSSGLGMSDLTDIERIEVLQGPQGTLYGKNSNAGAISVTTKSPNLEETEGFVEASLGDYSLQRYVGSLTGPLTDSLAYSVAGSWHNRDGWLKNEVGDDLNALDDWNARGKLLWLPTDALSIQLTASHVDRDTSCCGADATQTAAVTDQLVAQGLPVLKNDAFDYKNNVDIESNFDLTADAVNIVLNYELAQATVTSLSAWNDYDYTTSTDADRSQLAILGLVDDKYTGEQYSQELRLTSELDGPLQYMVGAFYAYEERTRGGPNREPVVIGDDIIPVGGAQTGLGPGFAAIVQPGDTVLFNNKWETESFAVFGQSTYEFNESWAATLGLRYTTEDKDADLLTQPFSTAAAAAAGSALVQIAFAPVDDSFSRNSDGFTGLANLTFFATEETMLFTSVSTGSKSGGFNGVAGEGAPREFDDEDTTNYELGVKSQLFDNRLQVNATVFYTVFDDLQFLAQQPAGVGTFVSNAAKGSSAGVDLNFSAIPWEFLMLSGGLQYLDAKYTDGQLDEDGFDVPYAPDWSGNLSATLLLPLAEGVTYLRADYSFMSDYFTNPTYQVDSVEQDKNLLNLRLGWRNETWDAAVWVKNATDESDSLLSAAPIAYSGTEAQFLEAPRTWGVTARYSF</sequence>
<evidence type="ECO:0000256" key="12">
    <source>
        <dbReference type="PROSITE-ProRule" id="PRU01360"/>
    </source>
</evidence>
<evidence type="ECO:0000313" key="18">
    <source>
        <dbReference type="EMBL" id="MCX2977096.1"/>
    </source>
</evidence>
<keyword evidence="8" id="KW-0406">Ion transport</keyword>
<evidence type="ECO:0000259" key="16">
    <source>
        <dbReference type="Pfam" id="PF00593"/>
    </source>
</evidence>
<evidence type="ECO:0000256" key="2">
    <source>
        <dbReference type="ARBA" id="ARBA00022448"/>
    </source>
</evidence>
<evidence type="ECO:0000256" key="1">
    <source>
        <dbReference type="ARBA" id="ARBA00004571"/>
    </source>
</evidence>
<dbReference type="PANTHER" id="PTHR32552">
    <property type="entry name" value="FERRICHROME IRON RECEPTOR-RELATED"/>
    <property type="match status" value="1"/>
</dbReference>
<evidence type="ECO:0000256" key="9">
    <source>
        <dbReference type="ARBA" id="ARBA00023077"/>
    </source>
</evidence>
<dbReference type="InterPro" id="IPR010917">
    <property type="entry name" value="TonB_rcpt_CS"/>
</dbReference>
<keyword evidence="5 12" id="KW-0812">Transmembrane</keyword>
<keyword evidence="19" id="KW-1185">Reference proteome</keyword>
<evidence type="ECO:0000259" key="17">
    <source>
        <dbReference type="Pfam" id="PF07715"/>
    </source>
</evidence>
<evidence type="ECO:0000256" key="3">
    <source>
        <dbReference type="ARBA" id="ARBA00022452"/>
    </source>
</evidence>
<dbReference type="CDD" id="cd01347">
    <property type="entry name" value="ligand_gated_channel"/>
    <property type="match status" value="1"/>
</dbReference>
<comment type="caution">
    <text evidence="18">The sequence shown here is derived from an EMBL/GenBank/DDBJ whole genome shotgun (WGS) entry which is preliminary data.</text>
</comment>
<name>A0ABT3T484_9GAMM</name>
<proteinExistence type="inferred from homology"/>
<keyword evidence="6 15" id="KW-0732">Signal</keyword>
<dbReference type="InterPro" id="IPR039426">
    <property type="entry name" value="TonB-dep_rcpt-like"/>
</dbReference>
<accession>A0ABT3T484</accession>
<keyword evidence="11 12" id="KW-0998">Cell outer membrane</keyword>
<gene>
    <name evidence="18" type="ORF">EYC82_06980</name>
</gene>
<evidence type="ECO:0000256" key="4">
    <source>
        <dbReference type="ARBA" id="ARBA00022496"/>
    </source>
</evidence>
<feature type="short sequence motif" description="TonB C-terminal box" evidence="13">
    <location>
        <begin position="720"/>
        <end position="737"/>
    </location>
</feature>
<comment type="similarity">
    <text evidence="12 14">Belongs to the TonB-dependent receptor family.</text>
</comment>
<keyword evidence="2 12" id="KW-0813">Transport</keyword>
<keyword evidence="7" id="KW-0408">Iron</keyword>
<feature type="chain" id="PRO_5046782093" evidence="15">
    <location>
        <begin position="22"/>
        <end position="737"/>
    </location>
</feature>
<dbReference type="SUPFAM" id="SSF56935">
    <property type="entry name" value="Porins"/>
    <property type="match status" value="1"/>
</dbReference>
<reference evidence="18" key="1">
    <citation type="submission" date="2019-02" db="EMBL/GenBank/DDBJ databases">
        <authorList>
            <person name="Li S.-H."/>
        </authorList>
    </citation>
    <scope>NUCLEOTIDE SEQUENCE</scope>
    <source>
        <strain evidence="18">IMCC11814</strain>
    </source>
</reference>
<evidence type="ECO:0000256" key="15">
    <source>
        <dbReference type="SAM" id="SignalP"/>
    </source>
</evidence>
<keyword evidence="4" id="KW-0410">Iron transport</keyword>
<evidence type="ECO:0000256" key="7">
    <source>
        <dbReference type="ARBA" id="ARBA00023004"/>
    </source>
</evidence>
<dbReference type="Pfam" id="PF07715">
    <property type="entry name" value="Plug"/>
    <property type="match status" value="1"/>
</dbReference>
<dbReference type="InterPro" id="IPR000531">
    <property type="entry name" value="Beta-barrel_TonB"/>
</dbReference>
<dbReference type="Gene3D" id="2.40.170.20">
    <property type="entry name" value="TonB-dependent receptor, beta-barrel domain"/>
    <property type="match status" value="1"/>
</dbReference>
<feature type="signal peptide" evidence="15">
    <location>
        <begin position="1"/>
        <end position="21"/>
    </location>
</feature>
<keyword evidence="10 12" id="KW-0472">Membrane</keyword>
<evidence type="ECO:0000256" key="8">
    <source>
        <dbReference type="ARBA" id="ARBA00023065"/>
    </source>
</evidence>
<feature type="domain" description="TonB-dependent receptor-like beta-barrel" evidence="16">
    <location>
        <begin position="276"/>
        <end position="699"/>
    </location>
</feature>
<dbReference type="Pfam" id="PF00593">
    <property type="entry name" value="TonB_dep_Rec_b-barrel"/>
    <property type="match status" value="1"/>
</dbReference>
<dbReference type="InterPro" id="IPR012910">
    <property type="entry name" value="Plug_dom"/>
</dbReference>
<evidence type="ECO:0000256" key="6">
    <source>
        <dbReference type="ARBA" id="ARBA00022729"/>
    </source>
</evidence>
<evidence type="ECO:0000313" key="19">
    <source>
        <dbReference type="Proteomes" id="UP001143304"/>
    </source>
</evidence>
<dbReference type="Proteomes" id="UP001143304">
    <property type="component" value="Unassembled WGS sequence"/>
</dbReference>
<evidence type="ECO:0000256" key="14">
    <source>
        <dbReference type="RuleBase" id="RU003357"/>
    </source>
</evidence>
<dbReference type="InterPro" id="IPR036942">
    <property type="entry name" value="Beta-barrel_TonB_sf"/>
</dbReference>
<evidence type="ECO:0000256" key="13">
    <source>
        <dbReference type="PROSITE-ProRule" id="PRU10144"/>
    </source>
</evidence>
<evidence type="ECO:0000256" key="10">
    <source>
        <dbReference type="ARBA" id="ARBA00023136"/>
    </source>
</evidence>